<evidence type="ECO:0000313" key="7">
    <source>
        <dbReference type="EMBL" id="RLP73248.1"/>
    </source>
</evidence>
<keyword evidence="1" id="KW-0805">Transcription regulation</keyword>
<feature type="domain" description="IclR-ED" evidence="6">
    <location>
        <begin position="64"/>
        <end position="241"/>
    </location>
</feature>
<evidence type="ECO:0000256" key="4">
    <source>
        <dbReference type="SAM" id="MobiDB-lite"/>
    </source>
</evidence>
<sequence length="306" mass="32548">MIRAVGRALAIFDAFDAKHQSLSLQEIGERIGMPKATTFRLVNTLVRGGFLVRLENQRYCLSLKILRLAGLVKSTLGIREAARPTMAEVCRLTGETVTLNIRSGVERICVDVVDTPSPLMTIVRPGEHVSLLHGATARLLLAYAGDTEIDAILAYAQTKEKLDVKALKAALAEIRRLGYSCTTGQRIPGVTAISVPIFDIKDEVHYSLSVTGPSVRMDPRLDEFKQIMLTAGASISAMMGTSKVAPVAAEDALAAEDEEAPAPKPRKAAAKAPAKTSAKSPATPPAKSPAKPKVDTGTKARAAGGR</sequence>
<dbReference type="GO" id="GO:0003677">
    <property type="term" value="F:DNA binding"/>
    <property type="evidence" value="ECO:0007669"/>
    <property type="project" value="UniProtKB-KW"/>
</dbReference>
<dbReference type="SUPFAM" id="SSF46785">
    <property type="entry name" value="Winged helix' DNA-binding domain"/>
    <property type="match status" value="1"/>
</dbReference>
<dbReference type="SMART" id="SM00346">
    <property type="entry name" value="HTH_ICLR"/>
    <property type="match status" value="1"/>
</dbReference>
<reference evidence="7 8" key="1">
    <citation type="submission" date="2018-10" db="EMBL/GenBank/DDBJ databases">
        <title>Xanthobacter tagetidis genome sequencing and assembly.</title>
        <authorList>
            <person name="Maclea K.S."/>
            <person name="Goen A.E."/>
            <person name="Fatima S.A."/>
        </authorList>
    </citation>
    <scope>NUCLEOTIDE SEQUENCE [LARGE SCALE GENOMIC DNA]</scope>
    <source>
        <strain evidence="7 8">ATCC 700314</strain>
    </source>
</reference>
<dbReference type="Pfam" id="PF09339">
    <property type="entry name" value="HTH_IclR"/>
    <property type="match status" value="1"/>
</dbReference>
<evidence type="ECO:0000256" key="3">
    <source>
        <dbReference type="ARBA" id="ARBA00023163"/>
    </source>
</evidence>
<evidence type="ECO:0000256" key="2">
    <source>
        <dbReference type="ARBA" id="ARBA00023125"/>
    </source>
</evidence>
<accession>A0A3L6ZZU2</accession>
<dbReference type="InterPro" id="IPR005471">
    <property type="entry name" value="Tscrpt_reg_IclR_N"/>
</dbReference>
<keyword evidence="2" id="KW-0238">DNA-binding</keyword>
<dbReference type="OrthoDB" id="6166718at2"/>
<dbReference type="Gene3D" id="3.30.450.40">
    <property type="match status" value="1"/>
</dbReference>
<feature type="compositionally biased region" description="Low complexity" evidence="4">
    <location>
        <begin position="270"/>
        <end position="281"/>
    </location>
</feature>
<organism evidence="7 8">
    <name type="scientific">Xanthobacter tagetidis</name>
    <dbReference type="NCBI Taxonomy" id="60216"/>
    <lineage>
        <taxon>Bacteria</taxon>
        <taxon>Pseudomonadati</taxon>
        <taxon>Pseudomonadota</taxon>
        <taxon>Alphaproteobacteria</taxon>
        <taxon>Hyphomicrobiales</taxon>
        <taxon>Xanthobacteraceae</taxon>
        <taxon>Xanthobacter</taxon>
    </lineage>
</organism>
<dbReference type="InterPro" id="IPR050707">
    <property type="entry name" value="HTH_MetabolicPath_Reg"/>
</dbReference>
<dbReference type="PROSITE" id="PS51078">
    <property type="entry name" value="ICLR_ED"/>
    <property type="match status" value="1"/>
</dbReference>
<proteinExistence type="predicted"/>
<dbReference type="RefSeq" id="WP_121625247.1">
    <property type="nucleotide sequence ID" value="NZ_JACIIW010000002.1"/>
</dbReference>
<dbReference type="Proteomes" id="UP000269692">
    <property type="component" value="Unassembled WGS sequence"/>
</dbReference>
<dbReference type="EMBL" id="RCTF01000023">
    <property type="protein sequence ID" value="RLP73248.1"/>
    <property type="molecule type" value="Genomic_DNA"/>
</dbReference>
<dbReference type="Pfam" id="PF01614">
    <property type="entry name" value="IclR_C"/>
    <property type="match status" value="1"/>
</dbReference>
<protein>
    <submittedName>
        <fullName evidence="7">IclR family transcriptional regulator</fullName>
    </submittedName>
</protein>
<dbReference type="InterPro" id="IPR029016">
    <property type="entry name" value="GAF-like_dom_sf"/>
</dbReference>
<evidence type="ECO:0000313" key="8">
    <source>
        <dbReference type="Proteomes" id="UP000269692"/>
    </source>
</evidence>
<keyword evidence="8" id="KW-1185">Reference proteome</keyword>
<dbReference type="PANTHER" id="PTHR30136:SF35">
    <property type="entry name" value="HTH-TYPE TRANSCRIPTIONAL REGULATOR RV1719"/>
    <property type="match status" value="1"/>
</dbReference>
<dbReference type="Gene3D" id="1.10.10.10">
    <property type="entry name" value="Winged helix-like DNA-binding domain superfamily/Winged helix DNA-binding domain"/>
    <property type="match status" value="1"/>
</dbReference>
<evidence type="ECO:0000259" key="6">
    <source>
        <dbReference type="PROSITE" id="PS51078"/>
    </source>
</evidence>
<gene>
    <name evidence="7" type="ORF">D9R14_20615</name>
</gene>
<dbReference type="InterPro" id="IPR014757">
    <property type="entry name" value="Tscrpt_reg_IclR_C"/>
</dbReference>
<comment type="caution">
    <text evidence="7">The sequence shown here is derived from an EMBL/GenBank/DDBJ whole genome shotgun (WGS) entry which is preliminary data.</text>
</comment>
<dbReference type="GO" id="GO:0003700">
    <property type="term" value="F:DNA-binding transcription factor activity"/>
    <property type="evidence" value="ECO:0007669"/>
    <property type="project" value="TreeGrafter"/>
</dbReference>
<dbReference type="InterPro" id="IPR036390">
    <property type="entry name" value="WH_DNA-bd_sf"/>
</dbReference>
<evidence type="ECO:0000259" key="5">
    <source>
        <dbReference type="PROSITE" id="PS51077"/>
    </source>
</evidence>
<keyword evidence="3" id="KW-0804">Transcription</keyword>
<feature type="domain" description="HTH iclR-type" evidence="5">
    <location>
        <begin position="2"/>
        <end position="63"/>
    </location>
</feature>
<dbReference type="PANTHER" id="PTHR30136">
    <property type="entry name" value="HELIX-TURN-HELIX TRANSCRIPTIONAL REGULATOR, ICLR FAMILY"/>
    <property type="match status" value="1"/>
</dbReference>
<name>A0A3L6ZZU2_9HYPH</name>
<feature type="region of interest" description="Disordered" evidence="4">
    <location>
        <begin position="252"/>
        <end position="306"/>
    </location>
</feature>
<dbReference type="AlphaFoldDB" id="A0A3L6ZZU2"/>
<dbReference type="GO" id="GO:0045892">
    <property type="term" value="P:negative regulation of DNA-templated transcription"/>
    <property type="evidence" value="ECO:0007669"/>
    <property type="project" value="TreeGrafter"/>
</dbReference>
<evidence type="ECO:0000256" key="1">
    <source>
        <dbReference type="ARBA" id="ARBA00023015"/>
    </source>
</evidence>
<dbReference type="PROSITE" id="PS51077">
    <property type="entry name" value="HTH_ICLR"/>
    <property type="match status" value="1"/>
</dbReference>
<dbReference type="InterPro" id="IPR036388">
    <property type="entry name" value="WH-like_DNA-bd_sf"/>
</dbReference>
<dbReference type="SUPFAM" id="SSF55781">
    <property type="entry name" value="GAF domain-like"/>
    <property type="match status" value="1"/>
</dbReference>